<comment type="caution">
    <text evidence="1">The sequence shown here is derived from an EMBL/GenBank/DDBJ whole genome shotgun (WGS) entry which is preliminary data.</text>
</comment>
<dbReference type="Proteomes" id="UP000664132">
    <property type="component" value="Unassembled WGS sequence"/>
</dbReference>
<reference evidence="1" key="1">
    <citation type="submission" date="2021-02" db="EMBL/GenBank/DDBJ databases">
        <title>Genome sequence Cadophora malorum strain M34.</title>
        <authorList>
            <person name="Stefanovic E."/>
            <person name="Vu D."/>
            <person name="Scully C."/>
            <person name="Dijksterhuis J."/>
            <person name="Roader J."/>
            <person name="Houbraken J."/>
        </authorList>
    </citation>
    <scope>NUCLEOTIDE SEQUENCE</scope>
    <source>
        <strain evidence="1">M34</strain>
    </source>
</reference>
<protein>
    <submittedName>
        <fullName evidence="1">Uncharacterized protein</fullName>
    </submittedName>
</protein>
<keyword evidence="2" id="KW-1185">Reference proteome</keyword>
<evidence type="ECO:0000313" key="1">
    <source>
        <dbReference type="EMBL" id="KAG4410908.1"/>
    </source>
</evidence>
<organism evidence="1 2">
    <name type="scientific">Cadophora malorum</name>
    <dbReference type="NCBI Taxonomy" id="108018"/>
    <lineage>
        <taxon>Eukaryota</taxon>
        <taxon>Fungi</taxon>
        <taxon>Dikarya</taxon>
        <taxon>Ascomycota</taxon>
        <taxon>Pezizomycotina</taxon>
        <taxon>Leotiomycetes</taxon>
        <taxon>Helotiales</taxon>
        <taxon>Ploettnerulaceae</taxon>
        <taxon>Cadophora</taxon>
    </lineage>
</organism>
<dbReference type="EMBL" id="JAFJYH010000559">
    <property type="protein sequence ID" value="KAG4410908.1"/>
    <property type="molecule type" value="Genomic_DNA"/>
</dbReference>
<evidence type="ECO:0000313" key="2">
    <source>
        <dbReference type="Proteomes" id="UP000664132"/>
    </source>
</evidence>
<gene>
    <name evidence="1" type="ORF">IFR04_015952</name>
</gene>
<proteinExistence type="predicted"/>
<name>A0A8H7W3G4_9HELO</name>
<sequence length="135" mass="15150">MSGRWRQLSERVMNGCLDYNLAKTKYVVGATCTHLAGSFPQSIIHAFGHAHRNAIKALPGTHTLRKKLVKAVTEARKAIDPKFIYDYQSFEGDEILPDSEAKFPLMKRAVTHPILIKEGQAYSTHNFLPKLPCAK</sequence>
<accession>A0A8H7W3G4</accession>
<dbReference type="AlphaFoldDB" id="A0A8H7W3G4"/>